<dbReference type="AlphaFoldDB" id="A0A8K0WGU6"/>
<evidence type="ECO:0000313" key="1">
    <source>
        <dbReference type="EMBL" id="KAH7257750.1"/>
    </source>
</evidence>
<protein>
    <submittedName>
        <fullName evidence="1">Uncharacterized protein</fullName>
    </submittedName>
</protein>
<accession>A0A8K0WGU6</accession>
<dbReference type="OrthoDB" id="3766406at2759"/>
<sequence length="279" mass="33240">MFRRARPQKWVVRNKEEFGKYISQYLRQFPEHWLCTKRNQLHNVFLDDTPTKHFKPLCPYRMEPSLFLGNRDYQLRQRHVHLAVLYSQLENKTVRQNTYLDRLLEPYQAVMDDKPEPLDAVVRYRFIPKIVDSRFILFSQWQVDIDRNPLYDTRQSFWLRGIVEEFDRDADLGRHRGKGRCSWQNSLIHCRAKSLAARYSTGDTEHQGHCNECRLAYGITMSYHTAILSTWVDLETGDSPYGSPWSIQRDCVKESEQNKKDVESAKLRMDTLWARFEAA</sequence>
<organism evidence="1 2">
    <name type="scientific">Fusarium tricinctum</name>
    <dbReference type="NCBI Taxonomy" id="61284"/>
    <lineage>
        <taxon>Eukaryota</taxon>
        <taxon>Fungi</taxon>
        <taxon>Dikarya</taxon>
        <taxon>Ascomycota</taxon>
        <taxon>Pezizomycotina</taxon>
        <taxon>Sordariomycetes</taxon>
        <taxon>Hypocreomycetidae</taxon>
        <taxon>Hypocreales</taxon>
        <taxon>Nectriaceae</taxon>
        <taxon>Fusarium</taxon>
        <taxon>Fusarium tricinctum species complex</taxon>
    </lineage>
</organism>
<keyword evidence="2" id="KW-1185">Reference proteome</keyword>
<name>A0A8K0WGU6_9HYPO</name>
<evidence type="ECO:0000313" key="2">
    <source>
        <dbReference type="Proteomes" id="UP000813427"/>
    </source>
</evidence>
<comment type="caution">
    <text evidence="1">The sequence shown here is derived from an EMBL/GenBank/DDBJ whole genome shotgun (WGS) entry which is preliminary data.</text>
</comment>
<dbReference type="EMBL" id="JAGPXF010000002">
    <property type="protein sequence ID" value="KAH7257750.1"/>
    <property type="molecule type" value="Genomic_DNA"/>
</dbReference>
<gene>
    <name evidence="1" type="ORF">BKA59DRAFT_451790</name>
</gene>
<dbReference type="Proteomes" id="UP000813427">
    <property type="component" value="Unassembled WGS sequence"/>
</dbReference>
<reference evidence="1" key="1">
    <citation type="journal article" date="2021" name="Nat. Commun.">
        <title>Genetic determinants of endophytism in the Arabidopsis root mycobiome.</title>
        <authorList>
            <person name="Mesny F."/>
            <person name="Miyauchi S."/>
            <person name="Thiergart T."/>
            <person name="Pickel B."/>
            <person name="Atanasova L."/>
            <person name="Karlsson M."/>
            <person name="Huettel B."/>
            <person name="Barry K.W."/>
            <person name="Haridas S."/>
            <person name="Chen C."/>
            <person name="Bauer D."/>
            <person name="Andreopoulos W."/>
            <person name="Pangilinan J."/>
            <person name="LaButti K."/>
            <person name="Riley R."/>
            <person name="Lipzen A."/>
            <person name="Clum A."/>
            <person name="Drula E."/>
            <person name="Henrissat B."/>
            <person name="Kohler A."/>
            <person name="Grigoriev I.V."/>
            <person name="Martin F.M."/>
            <person name="Hacquard S."/>
        </authorList>
    </citation>
    <scope>NUCLEOTIDE SEQUENCE</scope>
    <source>
        <strain evidence="1">MPI-SDFR-AT-0068</strain>
    </source>
</reference>
<proteinExistence type="predicted"/>